<organism evidence="3 4">
    <name type="scientific">Ziziphus jujuba var. spinosa</name>
    <dbReference type="NCBI Taxonomy" id="714518"/>
    <lineage>
        <taxon>Eukaryota</taxon>
        <taxon>Viridiplantae</taxon>
        <taxon>Streptophyta</taxon>
        <taxon>Embryophyta</taxon>
        <taxon>Tracheophyta</taxon>
        <taxon>Spermatophyta</taxon>
        <taxon>Magnoliopsida</taxon>
        <taxon>eudicotyledons</taxon>
        <taxon>Gunneridae</taxon>
        <taxon>Pentapetalae</taxon>
        <taxon>rosids</taxon>
        <taxon>fabids</taxon>
        <taxon>Rosales</taxon>
        <taxon>Rhamnaceae</taxon>
        <taxon>Paliureae</taxon>
        <taxon>Ziziphus</taxon>
    </lineage>
</organism>
<evidence type="ECO:0000259" key="2">
    <source>
        <dbReference type="SMART" id="SM00761"/>
    </source>
</evidence>
<feature type="domain" description="Histone deacetylase interacting" evidence="2">
    <location>
        <begin position="4"/>
        <end position="91"/>
    </location>
</feature>
<gene>
    <name evidence="3" type="ORF">FEM48_Zijuj07G0024500</name>
</gene>
<comment type="caution">
    <text evidence="3">The sequence shown here is derived from an EMBL/GenBank/DDBJ whole genome shotgun (WGS) entry which is preliminary data.</text>
</comment>
<sequence length="153" mass="17376">MSNGCPLVTVASKKSEETSVLNGCLVSENSTGSSDYTKPTKRNKDEEATLNIFEEKRFELDMVFNPLRSAIENAEKLQNLITALALETPIDLDKYFTVLDLKYIQSVYGNQHKDMRDILKPVKSIRMSSSANIYKLFILLRIEAFLNRLKGLH</sequence>
<dbReference type="Pfam" id="PF08295">
    <property type="entry name" value="Sin3_corepress"/>
    <property type="match status" value="1"/>
</dbReference>
<dbReference type="InterPro" id="IPR039774">
    <property type="entry name" value="Sin3-like"/>
</dbReference>
<reference evidence="3" key="1">
    <citation type="journal article" date="2021" name="Front. Plant Sci.">
        <title>Chromosome-Scale Genome Assembly for Chinese Sour Jujube and Insights Into Its Genome Evolution and Domestication Signature.</title>
        <authorList>
            <person name="Shen L.-Y."/>
            <person name="Luo H."/>
            <person name="Wang X.-L."/>
            <person name="Wang X.-M."/>
            <person name="Qiu X.-J."/>
            <person name="Liu H."/>
            <person name="Zhou S.-S."/>
            <person name="Jia K.-H."/>
            <person name="Nie S."/>
            <person name="Bao Y.-T."/>
            <person name="Zhang R.-G."/>
            <person name="Yun Q.-Z."/>
            <person name="Chai Y.-H."/>
            <person name="Lu J.-Y."/>
            <person name="Li Y."/>
            <person name="Zhao S.-W."/>
            <person name="Mao J.-F."/>
            <person name="Jia S.-G."/>
            <person name="Mao Y.-M."/>
        </authorList>
    </citation>
    <scope>NUCLEOTIDE SEQUENCE</scope>
    <source>
        <strain evidence="3">AT0</strain>
        <tissue evidence="3">Leaf</tissue>
    </source>
</reference>
<dbReference type="GO" id="GO:0003714">
    <property type="term" value="F:transcription corepressor activity"/>
    <property type="evidence" value="ECO:0007669"/>
    <property type="project" value="InterPro"/>
</dbReference>
<keyword evidence="1" id="KW-0678">Repressor</keyword>
<dbReference type="PANTHER" id="PTHR12346:SF0">
    <property type="entry name" value="SIN3A, ISOFORM G"/>
    <property type="match status" value="1"/>
</dbReference>
<dbReference type="GO" id="GO:0000118">
    <property type="term" value="C:histone deacetylase complex"/>
    <property type="evidence" value="ECO:0007669"/>
    <property type="project" value="TreeGrafter"/>
</dbReference>
<name>A0A978V1X4_ZIZJJ</name>
<dbReference type="InterPro" id="IPR013194">
    <property type="entry name" value="HDAC_interact_dom"/>
</dbReference>
<protein>
    <recommendedName>
        <fullName evidence="2">Histone deacetylase interacting domain-containing protein</fullName>
    </recommendedName>
</protein>
<dbReference type="EMBL" id="JAEACU010000007">
    <property type="protein sequence ID" value="KAH7521357.1"/>
    <property type="molecule type" value="Genomic_DNA"/>
</dbReference>
<accession>A0A978V1X4</accession>
<evidence type="ECO:0000313" key="4">
    <source>
        <dbReference type="Proteomes" id="UP000813462"/>
    </source>
</evidence>
<evidence type="ECO:0000256" key="1">
    <source>
        <dbReference type="ARBA" id="ARBA00022491"/>
    </source>
</evidence>
<dbReference type="PANTHER" id="PTHR12346">
    <property type="entry name" value="SIN3B-RELATED"/>
    <property type="match status" value="1"/>
</dbReference>
<dbReference type="GO" id="GO:0000122">
    <property type="term" value="P:negative regulation of transcription by RNA polymerase II"/>
    <property type="evidence" value="ECO:0007669"/>
    <property type="project" value="TreeGrafter"/>
</dbReference>
<dbReference type="Proteomes" id="UP000813462">
    <property type="component" value="Unassembled WGS sequence"/>
</dbReference>
<evidence type="ECO:0000313" key="3">
    <source>
        <dbReference type="EMBL" id="KAH7521357.1"/>
    </source>
</evidence>
<dbReference type="GO" id="GO:0000785">
    <property type="term" value="C:chromatin"/>
    <property type="evidence" value="ECO:0007669"/>
    <property type="project" value="TreeGrafter"/>
</dbReference>
<dbReference type="AlphaFoldDB" id="A0A978V1X4"/>
<proteinExistence type="predicted"/>
<dbReference type="SMART" id="SM00761">
    <property type="entry name" value="HDAC_interact"/>
    <property type="match status" value="1"/>
</dbReference>